<feature type="domain" description="HTH cro/C1-type" evidence="1">
    <location>
        <begin position="13"/>
        <end position="68"/>
    </location>
</feature>
<dbReference type="PROSITE" id="PS50943">
    <property type="entry name" value="HTH_CROC1"/>
    <property type="match status" value="1"/>
</dbReference>
<dbReference type="Proteomes" id="UP001519332">
    <property type="component" value="Unassembled WGS sequence"/>
</dbReference>
<evidence type="ECO:0000313" key="3">
    <source>
        <dbReference type="Proteomes" id="UP001519332"/>
    </source>
</evidence>
<evidence type="ECO:0000313" key="2">
    <source>
        <dbReference type="EMBL" id="MBP2330116.1"/>
    </source>
</evidence>
<proteinExistence type="predicted"/>
<dbReference type="SMART" id="SM00530">
    <property type="entry name" value="HTH_XRE"/>
    <property type="match status" value="1"/>
</dbReference>
<keyword evidence="3" id="KW-1185">Reference proteome</keyword>
<sequence>MSHPRDRAIGAQLRAIRKTQTDLKLEDAAELLQWSPATYSRIETGKRHVTSEEVMAILVAYKVPVAQRDEMVAKAKNNMQPGWWDAPLPGVSPDFGTLASYEAEADRLTDWSPLLVPGLMQTHGYARGYMLQAGGAPQDVEVRWMARFQRQQALRRVRYTGYIGAAALHTRFGTENEFTEQLQHLHVMASAVNTSIRNVRRTQPCCIRSC</sequence>
<organism evidence="2 3">
    <name type="scientific">Kibdelosporangium banguiense</name>
    <dbReference type="NCBI Taxonomy" id="1365924"/>
    <lineage>
        <taxon>Bacteria</taxon>
        <taxon>Bacillati</taxon>
        <taxon>Actinomycetota</taxon>
        <taxon>Actinomycetes</taxon>
        <taxon>Pseudonocardiales</taxon>
        <taxon>Pseudonocardiaceae</taxon>
        <taxon>Kibdelosporangium</taxon>
    </lineage>
</organism>
<comment type="caution">
    <text evidence="2">The sequence shown here is derived from an EMBL/GenBank/DDBJ whole genome shotgun (WGS) entry which is preliminary data.</text>
</comment>
<protein>
    <submittedName>
        <fullName evidence="2">Transcriptional regulator with XRE-family HTH domain</fullName>
    </submittedName>
</protein>
<name>A0ABS4U1P5_9PSEU</name>
<dbReference type="CDD" id="cd00093">
    <property type="entry name" value="HTH_XRE"/>
    <property type="match status" value="1"/>
</dbReference>
<reference evidence="2 3" key="1">
    <citation type="submission" date="2021-03" db="EMBL/GenBank/DDBJ databases">
        <title>Sequencing the genomes of 1000 actinobacteria strains.</title>
        <authorList>
            <person name="Klenk H.-P."/>
        </authorList>
    </citation>
    <scope>NUCLEOTIDE SEQUENCE [LARGE SCALE GENOMIC DNA]</scope>
    <source>
        <strain evidence="2 3">DSM 46670</strain>
    </source>
</reference>
<gene>
    <name evidence="2" type="ORF">JOF56_010501</name>
</gene>
<dbReference type="InterPro" id="IPR001387">
    <property type="entry name" value="Cro/C1-type_HTH"/>
</dbReference>
<dbReference type="SUPFAM" id="SSF47413">
    <property type="entry name" value="lambda repressor-like DNA-binding domains"/>
    <property type="match status" value="1"/>
</dbReference>
<dbReference type="InterPro" id="IPR043917">
    <property type="entry name" value="DUF5753"/>
</dbReference>
<dbReference type="EMBL" id="JAGINW010000001">
    <property type="protein sequence ID" value="MBP2330116.1"/>
    <property type="molecule type" value="Genomic_DNA"/>
</dbReference>
<evidence type="ECO:0000259" key="1">
    <source>
        <dbReference type="PROSITE" id="PS50943"/>
    </source>
</evidence>
<dbReference type="Pfam" id="PF19054">
    <property type="entry name" value="DUF5753"/>
    <property type="match status" value="1"/>
</dbReference>
<dbReference type="Pfam" id="PF13560">
    <property type="entry name" value="HTH_31"/>
    <property type="match status" value="1"/>
</dbReference>
<dbReference type="Gene3D" id="1.10.260.40">
    <property type="entry name" value="lambda repressor-like DNA-binding domains"/>
    <property type="match status" value="1"/>
</dbReference>
<accession>A0ABS4U1P5</accession>
<dbReference type="InterPro" id="IPR010982">
    <property type="entry name" value="Lambda_DNA-bd_dom_sf"/>
</dbReference>